<accession>A0A8S9XX81</accession>
<evidence type="ECO:0000313" key="7">
    <source>
        <dbReference type="Proteomes" id="UP000466442"/>
    </source>
</evidence>
<evidence type="ECO:0000256" key="2">
    <source>
        <dbReference type="ARBA" id="ARBA00023043"/>
    </source>
</evidence>
<dbReference type="InterPro" id="IPR002110">
    <property type="entry name" value="Ankyrin_rpt"/>
</dbReference>
<evidence type="ECO:0000256" key="1">
    <source>
        <dbReference type="ARBA" id="ARBA00022737"/>
    </source>
</evidence>
<gene>
    <name evidence="6" type="ORF">GE061_013222</name>
</gene>
<dbReference type="InterPro" id="IPR036770">
    <property type="entry name" value="Ankyrin_rpt-contain_sf"/>
</dbReference>
<keyword evidence="1" id="KW-0677">Repeat</keyword>
<name>A0A8S9XX81_APOLU</name>
<feature type="region of interest" description="Disordered" evidence="4">
    <location>
        <begin position="846"/>
        <end position="865"/>
    </location>
</feature>
<dbReference type="EMBL" id="WIXP02000004">
    <property type="protein sequence ID" value="KAF6212696.1"/>
    <property type="molecule type" value="Genomic_DNA"/>
</dbReference>
<dbReference type="Proteomes" id="UP000466442">
    <property type="component" value="Unassembled WGS sequence"/>
</dbReference>
<feature type="transmembrane region" description="Helical" evidence="5">
    <location>
        <begin position="483"/>
        <end position="503"/>
    </location>
</feature>
<evidence type="ECO:0000256" key="3">
    <source>
        <dbReference type="PROSITE-ProRule" id="PRU00023"/>
    </source>
</evidence>
<sequence length="1023" mass="115658">MMLSDVESSTSFEELTDAIESGDETKLKRILNLTSWAKGDWIDSSSGQSVLHIAARSDHGFMEGLLSREDIRRHLNGVDLHGATPLIAAVSVGNVSAIKLLLDTGASTANTLYDSRQNALHVAVTLDKSESLYELLKFNNSPEFIDAFDAEGNTPLMLCAVGRTNCALLLLEAGASVSVKNPLTGRNVLHLCVLDSNKALAEILIDYEDANKGFINAPDAYGDSPLKLAVRLQEIDIVRLLVFSSSAQEVVREFPDIAHHSISFHDPDLMARVFAVVDKEDLSCWTDSQGKTAFMVAVETGQISAVRSLIENGVILTSTRDNQGQTVLHKAVTCEDPEILSLTLEAANVEDLFDLCDHEGRTALETALAQERTEEFIIMWKSGLFPNKPSNERGESALFIAAKENNYGCFLMLLMSPNCIEFVGSLSKNEVVTDVDLKRAYLQKNIYASDFYIMTGNIVKDTNWHFCPPIPDSFRETKIGRSVFHAFALGGFVDLLIFFYRFCAVFYPSECNKIDEADVHGATPLLLATQCDHKEVMKFLLQKGANLIKANEHKDCPLSVIQKSVFQCETFMSDIFSDSIISKGWTVPEEVVTEPDKLSMHFYLLCPKNEPSMRVTSHIFQVFHIFTANKILAHPLLRFFIVLMWTKLNYFMKLRYYSAIMSSLSFTTYLVMKYCVLVPKVPILLTVCWWLSLVSYACSGLWALPLTFFPAQKPWRWFEGKALLLPSILGIWFLVFLDGYDRTSLEIGGWAVLFSWLALLSFGVATPLSKQKAMFQVVCSSMYPYLPIYFLVTAGFCFYFFVLFHDYFVFNNPFHSLLFAAFQLPRGDLNLIPVLTEETKPFRGKNSTNYSAMKETNPNEPDTIDNRKEIRSMTVEGSAMIIFLMVTTAVTNMLTALAVKSGDELIRSGDVYELSSQVDRLEKWEMFLFGKGYSCLRRLHLLWLMATPSSARERFRPPPLSYPLVDKPKKFELYMIENNFTRKENLVSNKTVKFFLDWYYCKDGKRTTYQSERSSFNKMFLEV</sequence>
<protein>
    <recommendedName>
        <fullName evidence="8">Ion transport domain-containing protein</fullName>
    </recommendedName>
</protein>
<organism evidence="6 7">
    <name type="scientific">Apolygus lucorum</name>
    <name type="common">Small green plant bug</name>
    <name type="synonym">Lygocoris lucorum</name>
    <dbReference type="NCBI Taxonomy" id="248454"/>
    <lineage>
        <taxon>Eukaryota</taxon>
        <taxon>Metazoa</taxon>
        <taxon>Ecdysozoa</taxon>
        <taxon>Arthropoda</taxon>
        <taxon>Hexapoda</taxon>
        <taxon>Insecta</taxon>
        <taxon>Pterygota</taxon>
        <taxon>Neoptera</taxon>
        <taxon>Paraneoptera</taxon>
        <taxon>Hemiptera</taxon>
        <taxon>Heteroptera</taxon>
        <taxon>Panheteroptera</taxon>
        <taxon>Cimicomorpha</taxon>
        <taxon>Miridae</taxon>
        <taxon>Mirini</taxon>
        <taxon>Apolygus</taxon>
    </lineage>
</organism>
<evidence type="ECO:0000313" key="6">
    <source>
        <dbReference type="EMBL" id="KAF6212696.1"/>
    </source>
</evidence>
<dbReference type="SMART" id="SM00248">
    <property type="entry name" value="ANK"/>
    <property type="match status" value="10"/>
</dbReference>
<feature type="repeat" description="ANK" evidence="3">
    <location>
        <begin position="289"/>
        <end position="321"/>
    </location>
</feature>
<feature type="transmembrane region" description="Helical" evidence="5">
    <location>
        <begin position="683"/>
        <end position="703"/>
    </location>
</feature>
<dbReference type="PANTHER" id="PTHR24198:SF165">
    <property type="entry name" value="ANKYRIN REPEAT-CONTAINING PROTEIN-RELATED"/>
    <property type="match status" value="1"/>
</dbReference>
<dbReference type="SUPFAM" id="SSF48403">
    <property type="entry name" value="Ankyrin repeat"/>
    <property type="match status" value="2"/>
</dbReference>
<keyword evidence="5" id="KW-0812">Transmembrane</keyword>
<keyword evidence="7" id="KW-1185">Reference proteome</keyword>
<evidence type="ECO:0000256" key="5">
    <source>
        <dbReference type="SAM" id="Phobius"/>
    </source>
</evidence>
<feature type="transmembrane region" description="Helical" evidence="5">
    <location>
        <begin position="654"/>
        <end position="671"/>
    </location>
</feature>
<keyword evidence="5" id="KW-0472">Membrane</keyword>
<feature type="transmembrane region" description="Helical" evidence="5">
    <location>
        <begin position="788"/>
        <end position="810"/>
    </location>
</feature>
<evidence type="ECO:0008006" key="8">
    <source>
        <dbReference type="Google" id="ProtNLM"/>
    </source>
</evidence>
<dbReference type="Gene3D" id="1.25.40.20">
    <property type="entry name" value="Ankyrin repeat-containing domain"/>
    <property type="match status" value="4"/>
</dbReference>
<feature type="transmembrane region" description="Helical" evidence="5">
    <location>
        <begin position="877"/>
        <end position="899"/>
    </location>
</feature>
<feature type="repeat" description="ANK" evidence="3">
    <location>
        <begin position="520"/>
        <end position="552"/>
    </location>
</feature>
<proteinExistence type="predicted"/>
<dbReference type="AlphaFoldDB" id="A0A8S9XX81"/>
<keyword evidence="5" id="KW-1133">Transmembrane helix</keyword>
<dbReference type="Pfam" id="PF00023">
    <property type="entry name" value="Ank"/>
    <property type="match status" value="1"/>
</dbReference>
<reference evidence="6" key="1">
    <citation type="journal article" date="2021" name="Mol. Ecol. Resour.">
        <title>Apolygus lucorum genome provides insights into omnivorousness and mesophyll feeding.</title>
        <authorList>
            <person name="Liu Y."/>
            <person name="Liu H."/>
            <person name="Wang H."/>
            <person name="Huang T."/>
            <person name="Liu B."/>
            <person name="Yang B."/>
            <person name="Yin L."/>
            <person name="Li B."/>
            <person name="Zhang Y."/>
            <person name="Zhang S."/>
            <person name="Jiang F."/>
            <person name="Zhang X."/>
            <person name="Ren Y."/>
            <person name="Wang B."/>
            <person name="Wang S."/>
            <person name="Lu Y."/>
            <person name="Wu K."/>
            <person name="Fan W."/>
            <person name="Wang G."/>
        </authorList>
    </citation>
    <scope>NUCLEOTIDE SEQUENCE</scope>
    <source>
        <strain evidence="6">12Hb</strain>
    </source>
</reference>
<feature type="repeat" description="ANK" evidence="3">
    <location>
        <begin position="81"/>
        <end position="107"/>
    </location>
</feature>
<keyword evidence="2 3" id="KW-0040">ANK repeat</keyword>
<dbReference type="PANTHER" id="PTHR24198">
    <property type="entry name" value="ANKYRIN REPEAT AND PROTEIN KINASE DOMAIN-CONTAINING PROTEIN"/>
    <property type="match status" value="1"/>
</dbReference>
<evidence type="ECO:0000256" key="4">
    <source>
        <dbReference type="SAM" id="MobiDB-lite"/>
    </source>
</evidence>
<feature type="transmembrane region" description="Helical" evidence="5">
    <location>
        <begin position="747"/>
        <end position="768"/>
    </location>
</feature>
<comment type="caution">
    <text evidence="6">The sequence shown here is derived from an EMBL/GenBank/DDBJ whole genome shotgun (WGS) entry which is preliminary data.</text>
</comment>
<dbReference type="PROSITE" id="PS50088">
    <property type="entry name" value="ANK_REPEAT"/>
    <property type="match status" value="3"/>
</dbReference>
<dbReference type="PROSITE" id="PS50297">
    <property type="entry name" value="ANK_REP_REGION"/>
    <property type="match status" value="3"/>
</dbReference>
<feature type="transmembrane region" description="Helical" evidence="5">
    <location>
        <begin position="723"/>
        <end position="740"/>
    </location>
</feature>
<feature type="compositionally biased region" description="Polar residues" evidence="4">
    <location>
        <begin position="846"/>
        <end position="860"/>
    </location>
</feature>
<dbReference type="Pfam" id="PF12796">
    <property type="entry name" value="Ank_2"/>
    <property type="match status" value="3"/>
</dbReference>
<dbReference type="OrthoDB" id="7759904at2759"/>